<evidence type="ECO:0000313" key="8">
    <source>
        <dbReference type="EMBL" id="GAH54168.1"/>
    </source>
</evidence>
<dbReference type="EMBL" id="BARU01015667">
    <property type="protein sequence ID" value="GAH54168.1"/>
    <property type="molecule type" value="Genomic_DNA"/>
</dbReference>
<name>X1I9B3_9ZZZZ</name>
<comment type="subcellular location">
    <subcellularLocation>
        <location evidence="1">Cell membrane</location>
        <topology evidence="1">Multi-pass membrane protein</topology>
    </subcellularLocation>
</comment>
<keyword evidence="3" id="KW-1003">Cell membrane</keyword>
<gene>
    <name evidence="8" type="ORF">S03H2_26759</name>
</gene>
<keyword evidence="6 7" id="KW-0472">Membrane</keyword>
<evidence type="ECO:0000256" key="3">
    <source>
        <dbReference type="ARBA" id="ARBA00022475"/>
    </source>
</evidence>
<dbReference type="Pfam" id="PF01914">
    <property type="entry name" value="MarC"/>
    <property type="match status" value="1"/>
</dbReference>
<organism evidence="8">
    <name type="scientific">marine sediment metagenome</name>
    <dbReference type="NCBI Taxonomy" id="412755"/>
    <lineage>
        <taxon>unclassified sequences</taxon>
        <taxon>metagenomes</taxon>
        <taxon>ecological metagenomes</taxon>
    </lineage>
</organism>
<sequence>LVFFGGLLMKLLHFTPGAANIAGGIVLLLLALHMLVSPGKEDHHEKAGGRSPMQMALYPLAVPYMLNPAGIAVLIIYSSDISSVL</sequence>
<feature type="non-terminal residue" evidence="8">
    <location>
        <position position="85"/>
    </location>
</feature>
<feature type="transmembrane region" description="Helical" evidence="7">
    <location>
        <begin position="57"/>
        <end position="77"/>
    </location>
</feature>
<reference evidence="8" key="1">
    <citation type="journal article" date="2014" name="Front. Microbiol.">
        <title>High frequency of phylogenetically diverse reductive dehalogenase-homologous genes in deep subseafloor sedimentary metagenomes.</title>
        <authorList>
            <person name="Kawai M."/>
            <person name="Futagami T."/>
            <person name="Toyoda A."/>
            <person name="Takaki Y."/>
            <person name="Nishi S."/>
            <person name="Hori S."/>
            <person name="Arai W."/>
            <person name="Tsubouchi T."/>
            <person name="Morono Y."/>
            <person name="Uchiyama I."/>
            <person name="Ito T."/>
            <person name="Fujiyama A."/>
            <person name="Inagaki F."/>
            <person name="Takami H."/>
        </authorList>
    </citation>
    <scope>NUCLEOTIDE SEQUENCE</scope>
    <source>
        <strain evidence="8">Expedition CK06-06</strain>
    </source>
</reference>
<keyword evidence="4 7" id="KW-0812">Transmembrane</keyword>
<feature type="non-terminal residue" evidence="8">
    <location>
        <position position="1"/>
    </location>
</feature>
<evidence type="ECO:0000256" key="2">
    <source>
        <dbReference type="ARBA" id="ARBA00009784"/>
    </source>
</evidence>
<dbReference type="InterPro" id="IPR002771">
    <property type="entry name" value="Multi_antbiot-R_MarC"/>
</dbReference>
<evidence type="ECO:0000256" key="4">
    <source>
        <dbReference type="ARBA" id="ARBA00022692"/>
    </source>
</evidence>
<dbReference type="PANTHER" id="PTHR33508:SF1">
    <property type="entry name" value="UPF0056 MEMBRANE PROTEIN YHCE"/>
    <property type="match status" value="1"/>
</dbReference>
<evidence type="ECO:0000256" key="5">
    <source>
        <dbReference type="ARBA" id="ARBA00022989"/>
    </source>
</evidence>
<comment type="caution">
    <text evidence="8">The sequence shown here is derived from an EMBL/GenBank/DDBJ whole genome shotgun (WGS) entry which is preliminary data.</text>
</comment>
<keyword evidence="5 7" id="KW-1133">Transmembrane helix</keyword>
<evidence type="ECO:0000256" key="6">
    <source>
        <dbReference type="ARBA" id="ARBA00023136"/>
    </source>
</evidence>
<comment type="similarity">
    <text evidence="2">Belongs to the UPF0056 (MarC) family.</text>
</comment>
<dbReference type="AlphaFoldDB" id="X1I9B3"/>
<proteinExistence type="inferred from homology"/>
<feature type="transmembrane region" description="Helical" evidence="7">
    <location>
        <begin position="17"/>
        <end position="36"/>
    </location>
</feature>
<evidence type="ECO:0000256" key="1">
    <source>
        <dbReference type="ARBA" id="ARBA00004651"/>
    </source>
</evidence>
<accession>X1I9B3</accession>
<dbReference type="GO" id="GO:0005886">
    <property type="term" value="C:plasma membrane"/>
    <property type="evidence" value="ECO:0007669"/>
    <property type="project" value="UniProtKB-SubCell"/>
</dbReference>
<dbReference type="PANTHER" id="PTHR33508">
    <property type="entry name" value="UPF0056 MEMBRANE PROTEIN YHCE"/>
    <property type="match status" value="1"/>
</dbReference>
<evidence type="ECO:0000256" key="7">
    <source>
        <dbReference type="SAM" id="Phobius"/>
    </source>
</evidence>
<protein>
    <submittedName>
        <fullName evidence="8">Uncharacterized protein</fullName>
    </submittedName>
</protein>